<dbReference type="InterPro" id="IPR000504">
    <property type="entry name" value="RRM_dom"/>
</dbReference>
<evidence type="ECO:0000313" key="5">
    <source>
        <dbReference type="Proteomes" id="UP000054549"/>
    </source>
</evidence>
<dbReference type="AlphaFoldDB" id="A0A0C2SUA7"/>
<dbReference type="InterPro" id="IPR035979">
    <property type="entry name" value="RBD_domain_sf"/>
</dbReference>
<dbReference type="Proteomes" id="UP000054549">
    <property type="component" value="Unassembled WGS sequence"/>
</dbReference>
<evidence type="ECO:0000259" key="3">
    <source>
        <dbReference type="PROSITE" id="PS50102"/>
    </source>
</evidence>
<dbReference type="OrthoDB" id="271725at2759"/>
<dbReference type="GO" id="GO:0003723">
    <property type="term" value="F:RNA binding"/>
    <property type="evidence" value="ECO:0007669"/>
    <property type="project" value="UniProtKB-UniRule"/>
</dbReference>
<dbReference type="EMBL" id="KN818363">
    <property type="protein sequence ID" value="KIL57629.1"/>
    <property type="molecule type" value="Genomic_DNA"/>
</dbReference>
<evidence type="ECO:0000256" key="2">
    <source>
        <dbReference type="SAM" id="MobiDB-lite"/>
    </source>
</evidence>
<sequence>MSNNQLSSSTSVSGSAPSVTSPSQLDAELSLSCHDSQTDLALQSNAALTSTKRALSSLTFIPSAHAPRYVPASPNLDFTTALAQRQNRPFSPEVSELSPLCIPAVSAALSSGYTTLVPSPDCAASQLGNGPSKDVVFSPQPDGEDGEIENSGSSSSIEIYLSSLGLENTTPSIFASTVAENEHSASSFSSMEGVDQNDEKVSIEVVPLEMPPAPLHQTIPLPEVTPDREPQSALPSSPSQPEMVFHHHRTTIDTASMTAPVLPTGASQEFVQDCIDIDTPNKTPNVYINGLPPHFPEEQLYALAAPFGPVRSVRTFTRHVKDSESGYGFVLYVFSESFELF</sequence>
<name>A0A0C2SUA7_AMAMK</name>
<feature type="compositionally biased region" description="Low complexity" evidence="2">
    <location>
        <begin position="7"/>
        <end position="23"/>
    </location>
</feature>
<organism evidence="4 5">
    <name type="scientific">Amanita muscaria (strain Koide BX008)</name>
    <dbReference type="NCBI Taxonomy" id="946122"/>
    <lineage>
        <taxon>Eukaryota</taxon>
        <taxon>Fungi</taxon>
        <taxon>Dikarya</taxon>
        <taxon>Basidiomycota</taxon>
        <taxon>Agaricomycotina</taxon>
        <taxon>Agaricomycetes</taxon>
        <taxon>Agaricomycetidae</taxon>
        <taxon>Agaricales</taxon>
        <taxon>Pluteineae</taxon>
        <taxon>Amanitaceae</taxon>
        <taxon>Amanita</taxon>
    </lineage>
</organism>
<proteinExistence type="predicted"/>
<accession>A0A0C2SUA7</accession>
<dbReference type="Gene3D" id="3.30.70.330">
    <property type="match status" value="1"/>
</dbReference>
<dbReference type="HOGENOM" id="CLU_813712_0_0_1"/>
<feature type="domain" description="RRM" evidence="3">
    <location>
        <begin position="284"/>
        <end position="341"/>
    </location>
</feature>
<feature type="region of interest" description="Disordered" evidence="2">
    <location>
        <begin position="1"/>
        <end position="27"/>
    </location>
</feature>
<dbReference type="PROSITE" id="PS50102">
    <property type="entry name" value="RRM"/>
    <property type="match status" value="1"/>
</dbReference>
<dbReference type="Pfam" id="PF00076">
    <property type="entry name" value="RRM_1"/>
    <property type="match status" value="1"/>
</dbReference>
<reference evidence="4 5" key="1">
    <citation type="submission" date="2014-04" db="EMBL/GenBank/DDBJ databases">
        <title>Evolutionary Origins and Diversification of the Mycorrhizal Mutualists.</title>
        <authorList>
            <consortium name="DOE Joint Genome Institute"/>
            <consortium name="Mycorrhizal Genomics Consortium"/>
            <person name="Kohler A."/>
            <person name="Kuo A."/>
            <person name="Nagy L.G."/>
            <person name="Floudas D."/>
            <person name="Copeland A."/>
            <person name="Barry K.W."/>
            <person name="Cichocki N."/>
            <person name="Veneault-Fourrey C."/>
            <person name="LaButti K."/>
            <person name="Lindquist E.A."/>
            <person name="Lipzen A."/>
            <person name="Lundell T."/>
            <person name="Morin E."/>
            <person name="Murat C."/>
            <person name="Riley R."/>
            <person name="Ohm R."/>
            <person name="Sun H."/>
            <person name="Tunlid A."/>
            <person name="Henrissat B."/>
            <person name="Grigoriev I.V."/>
            <person name="Hibbett D.S."/>
            <person name="Martin F."/>
        </authorList>
    </citation>
    <scope>NUCLEOTIDE SEQUENCE [LARGE SCALE GENOMIC DNA]</scope>
    <source>
        <strain evidence="4 5">Koide BX008</strain>
    </source>
</reference>
<gene>
    <name evidence="4" type="ORF">M378DRAFT_378586</name>
</gene>
<evidence type="ECO:0000256" key="1">
    <source>
        <dbReference type="PROSITE-ProRule" id="PRU00176"/>
    </source>
</evidence>
<keyword evidence="5" id="KW-1185">Reference proteome</keyword>
<protein>
    <recommendedName>
        <fullName evidence="3">RRM domain-containing protein</fullName>
    </recommendedName>
</protein>
<evidence type="ECO:0000313" key="4">
    <source>
        <dbReference type="EMBL" id="KIL57629.1"/>
    </source>
</evidence>
<keyword evidence="1" id="KW-0694">RNA-binding</keyword>
<dbReference type="InterPro" id="IPR012677">
    <property type="entry name" value="Nucleotide-bd_a/b_plait_sf"/>
</dbReference>
<dbReference type="InParanoid" id="A0A0C2SUA7"/>
<dbReference type="SUPFAM" id="SSF54928">
    <property type="entry name" value="RNA-binding domain, RBD"/>
    <property type="match status" value="1"/>
</dbReference>